<dbReference type="AlphaFoldDB" id="A0A167PYC5"/>
<evidence type="ECO:0000313" key="2">
    <source>
        <dbReference type="Proteomes" id="UP000076738"/>
    </source>
</evidence>
<evidence type="ECO:0000313" key="1">
    <source>
        <dbReference type="EMBL" id="KZO99249.1"/>
    </source>
</evidence>
<name>A0A167PYC5_CALVF</name>
<proteinExistence type="predicted"/>
<gene>
    <name evidence="1" type="ORF">CALVIDRAFT_534782</name>
</gene>
<dbReference type="EMBL" id="KV417273">
    <property type="protein sequence ID" value="KZO99249.1"/>
    <property type="molecule type" value="Genomic_DNA"/>
</dbReference>
<organism evidence="1 2">
    <name type="scientific">Calocera viscosa (strain TUFC12733)</name>
    <dbReference type="NCBI Taxonomy" id="1330018"/>
    <lineage>
        <taxon>Eukaryota</taxon>
        <taxon>Fungi</taxon>
        <taxon>Dikarya</taxon>
        <taxon>Basidiomycota</taxon>
        <taxon>Agaricomycotina</taxon>
        <taxon>Dacrymycetes</taxon>
        <taxon>Dacrymycetales</taxon>
        <taxon>Dacrymycetaceae</taxon>
        <taxon>Calocera</taxon>
    </lineage>
</organism>
<sequence>MGIWIARLLMDATLLTFAAFKSFQQWQQGWSSSIINLLVQDNVLAFVFLLSVQILNLTLEGVVQPQATLAGIGYAIAADVIIGTRLLLHTREVMYAADDPGSVQLTEFIVRPELDLAERTQVSLGDDILGLPRLAIMPEEAEEDRHTYGEVTPIEEGDSARALVFRKRS</sequence>
<accession>A0A167PYC5</accession>
<dbReference type="Proteomes" id="UP000076738">
    <property type="component" value="Unassembled WGS sequence"/>
</dbReference>
<keyword evidence="2" id="KW-1185">Reference proteome</keyword>
<protein>
    <submittedName>
        <fullName evidence="1">Uncharacterized protein</fullName>
    </submittedName>
</protein>
<dbReference type="OrthoDB" id="10607897at2759"/>
<reference evidence="1 2" key="1">
    <citation type="journal article" date="2016" name="Mol. Biol. Evol.">
        <title>Comparative Genomics of Early-Diverging Mushroom-Forming Fungi Provides Insights into the Origins of Lignocellulose Decay Capabilities.</title>
        <authorList>
            <person name="Nagy L.G."/>
            <person name="Riley R."/>
            <person name="Tritt A."/>
            <person name="Adam C."/>
            <person name="Daum C."/>
            <person name="Floudas D."/>
            <person name="Sun H."/>
            <person name="Yadav J.S."/>
            <person name="Pangilinan J."/>
            <person name="Larsson K.H."/>
            <person name="Matsuura K."/>
            <person name="Barry K."/>
            <person name="Labutti K."/>
            <person name="Kuo R."/>
            <person name="Ohm R.A."/>
            <person name="Bhattacharya S.S."/>
            <person name="Shirouzu T."/>
            <person name="Yoshinaga Y."/>
            <person name="Martin F.M."/>
            <person name="Grigoriev I.V."/>
            <person name="Hibbett D.S."/>
        </authorList>
    </citation>
    <scope>NUCLEOTIDE SEQUENCE [LARGE SCALE GENOMIC DNA]</scope>
    <source>
        <strain evidence="1 2">TUFC12733</strain>
    </source>
</reference>